<dbReference type="AlphaFoldDB" id="X0UJH5"/>
<protein>
    <recommendedName>
        <fullName evidence="2">PD-(D/E)XK endonuclease-like domain-containing protein</fullName>
    </recommendedName>
</protein>
<reference evidence="1" key="1">
    <citation type="journal article" date="2014" name="Front. Microbiol.">
        <title>High frequency of phylogenetically diverse reductive dehalogenase-homologous genes in deep subseafloor sedimentary metagenomes.</title>
        <authorList>
            <person name="Kawai M."/>
            <person name="Futagami T."/>
            <person name="Toyoda A."/>
            <person name="Takaki Y."/>
            <person name="Nishi S."/>
            <person name="Hori S."/>
            <person name="Arai W."/>
            <person name="Tsubouchi T."/>
            <person name="Morono Y."/>
            <person name="Uchiyama I."/>
            <person name="Ito T."/>
            <person name="Fujiyama A."/>
            <person name="Inagaki F."/>
            <person name="Takami H."/>
        </authorList>
    </citation>
    <scope>NUCLEOTIDE SEQUENCE</scope>
    <source>
        <strain evidence="1">Expedition CK06-06</strain>
    </source>
</reference>
<dbReference type="InterPro" id="IPR011604">
    <property type="entry name" value="PDDEXK-like_dom_sf"/>
</dbReference>
<gene>
    <name evidence="1" type="ORF">S01H1_44233</name>
</gene>
<accession>X0UJH5</accession>
<evidence type="ECO:0008006" key="2">
    <source>
        <dbReference type="Google" id="ProtNLM"/>
    </source>
</evidence>
<proteinExistence type="predicted"/>
<name>X0UJH5_9ZZZZ</name>
<feature type="non-terminal residue" evidence="1">
    <location>
        <position position="1"/>
    </location>
</feature>
<evidence type="ECO:0000313" key="1">
    <source>
        <dbReference type="EMBL" id="GAG05770.1"/>
    </source>
</evidence>
<sequence>QFGRPPIDPCKFCGASHHAAVYYEHGMQLTGRYPISGHPDMFLRKSNVVRVVELKSISGLEFPKLVAPLAEHVCQISTYMWGIPQDKTFPIEIDADTGYLVYISKGYHQKELPVKMFPVKKNDTFIRQLKKKLAAYKKGYANFPKDVPKPIDICMKANFTGWRAKQCPAKNHCLALLEKEG</sequence>
<organism evidence="1">
    <name type="scientific">marine sediment metagenome</name>
    <dbReference type="NCBI Taxonomy" id="412755"/>
    <lineage>
        <taxon>unclassified sequences</taxon>
        <taxon>metagenomes</taxon>
        <taxon>ecological metagenomes</taxon>
    </lineage>
</organism>
<dbReference type="Gene3D" id="3.90.320.10">
    <property type="match status" value="1"/>
</dbReference>
<dbReference type="EMBL" id="BARS01028209">
    <property type="protein sequence ID" value="GAG05770.1"/>
    <property type="molecule type" value="Genomic_DNA"/>
</dbReference>
<comment type="caution">
    <text evidence="1">The sequence shown here is derived from an EMBL/GenBank/DDBJ whole genome shotgun (WGS) entry which is preliminary data.</text>
</comment>